<protein>
    <submittedName>
        <fullName evidence="1">Uncharacterized protein</fullName>
    </submittedName>
</protein>
<evidence type="ECO:0000313" key="1">
    <source>
        <dbReference type="EMBL" id="ORY07143.1"/>
    </source>
</evidence>
<keyword evidence="2" id="KW-1185">Reference proteome</keyword>
<reference evidence="1 2" key="1">
    <citation type="submission" date="2016-07" db="EMBL/GenBank/DDBJ databases">
        <title>Pervasive Adenine N6-methylation of Active Genes in Fungi.</title>
        <authorList>
            <consortium name="DOE Joint Genome Institute"/>
            <person name="Mondo S.J."/>
            <person name="Dannebaum R.O."/>
            <person name="Kuo R.C."/>
            <person name="Labutti K."/>
            <person name="Haridas S."/>
            <person name="Kuo A."/>
            <person name="Salamov A."/>
            <person name="Ahrendt S.R."/>
            <person name="Lipzen A."/>
            <person name="Sullivan W."/>
            <person name="Andreopoulos W.B."/>
            <person name="Clum A."/>
            <person name="Lindquist E."/>
            <person name="Daum C."/>
            <person name="Ramamoorthy G.K."/>
            <person name="Gryganskyi A."/>
            <person name="Culley D."/>
            <person name="Magnuson J.K."/>
            <person name="James T.Y."/>
            <person name="O'Malley M.A."/>
            <person name="Stajich J.E."/>
            <person name="Spatafora J.W."/>
            <person name="Visel A."/>
            <person name="Grigoriev I.V."/>
        </authorList>
    </citation>
    <scope>NUCLEOTIDE SEQUENCE [LARGE SCALE GENOMIC DNA]</scope>
    <source>
        <strain evidence="1 2">CBS 115471</strain>
    </source>
</reference>
<dbReference type="Proteomes" id="UP000193144">
    <property type="component" value="Unassembled WGS sequence"/>
</dbReference>
<evidence type="ECO:0000313" key="2">
    <source>
        <dbReference type="Proteomes" id="UP000193144"/>
    </source>
</evidence>
<gene>
    <name evidence="1" type="ORF">BCR34DRAFT_590383</name>
</gene>
<dbReference type="EMBL" id="MCFA01000111">
    <property type="protein sequence ID" value="ORY07143.1"/>
    <property type="molecule type" value="Genomic_DNA"/>
</dbReference>
<name>A0A1Y1ZA24_9PLEO</name>
<accession>A0A1Y1ZA24</accession>
<proteinExistence type="predicted"/>
<comment type="caution">
    <text evidence="1">The sequence shown here is derived from an EMBL/GenBank/DDBJ whole genome shotgun (WGS) entry which is preliminary data.</text>
</comment>
<dbReference type="AlphaFoldDB" id="A0A1Y1ZA24"/>
<organism evidence="1 2">
    <name type="scientific">Clohesyomyces aquaticus</name>
    <dbReference type="NCBI Taxonomy" id="1231657"/>
    <lineage>
        <taxon>Eukaryota</taxon>
        <taxon>Fungi</taxon>
        <taxon>Dikarya</taxon>
        <taxon>Ascomycota</taxon>
        <taxon>Pezizomycotina</taxon>
        <taxon>Dothideomycetes</taxon>
        <taxon>Pleosporomycetidae</taxon>
        <taxon>Pleosporales</taxon>
        <taxon>Lindgomycetaceae</taxon>
        <taxon>Clohesyomyces</taxon>
    </lineage>
</organism>
<sequence length="213" mass="23829">MASLSLATPPHRAPAQLRPIFGLQNSQVSPPRLTRHNYDRTEALFHTIVLRFAESRSSKLTQVLANVTLKVLVKKISIDGEGGSTERERDPETSIPGDNPWRLAICRLAEFPALRAVELRLNDEVAVDSKHQRSDQNLYWREDYMGLLFRGISDTRLADTTTLRNLQDALCGCPWSSFYYSESSRANSASEPQYHDVCIIPTSTGVEPSSPVS</sequence>